<evidence type="ECO:0000256" key="3">
    <source>
        <dbReference type="ARBA" id="ARBA00023186"/>
    </source>
</evidence>
<proteinExistence type="inferred from homology"/>
<dbReference type="Gene3D" id="1.10.150.250">
    <property type="entry name" value="Flavinator of succinate dehydrogenase"/>
    <property type="match status" value="1"/>
</dbReference>
<keyword evidence="5" id="KW-1185">Reference proteome</keyword>
<dbReference type="RefSeq" id="WP_160352653.1">
    <property type="nucleotide sequence ID" value="NZ_SDWJ01000001.1"/>
</dbReference>
<sequence>MDADPYLRKLHFRAHHRGTREADAMVGGFFDTYHAQWSEADFAWFEQLLEEQDVDIMAWALQTAAPDPGLAGPMMDLLQQLDFISLPEGLGK</sequence>
<evidence type="ECO:0000256" key="2">
    <source>
        <dbReference type="ARBA" id="ARBA00019418"/>
    </source>
</evidence>
<gene>
    <name evidence="4" type="ORF">EUU23_03115</name>
</gene>
<evidence type="ECO:0000313" key="4">
    <source>
        <dbReference type="EMBL" id="MVZ96695.1"/>
    </source>
</evidence>
<evidence type="ECO:0000313" key="5">
    <source>
        <dbReference type="Proteomes" id="UP000471147"/>
    </source>
</evidence>
<keyword evidence="3" id="KW-0143">Chaperone</keyword>
<dbReference type="Proteomes" id="UP000471147">
    <property type="component" value="Unassembled WGS sequence"/>
</dbReference>
<reference evidence="4 5" key="1">
    <citation type="submission" date="2019-01" db="EMBL/GenBank/DDBJ databases">
        <title>Sphingorhabdus lacus sp.nov., isolated from an oligotrophic freshwater lake.</title>
        <authorList>
            <person name="Park M."/>
        </authorList>
    </citation>
    <scope>NUCLEOTIDE SEQUENCE [LARGE SCALE GENOMIC DNA]</scope>
    <source>
        <strain evidence="4 5">IMCC26285</strain>
    </source>
</reference>
<accession>A0A6I4M308</accession>
<protein>
    <recommendedName>
        <fullName evidence="2">FAD assembly factor SdhE</fullName>
    </recommendedName>
</protein>
<dbReference type="SUPFAM" id="SSF109910">
    <property type="entry name" value="YgfY-like"/>
    <property type="match status" value="1"/>
</dbReference>
<evidence type="ECO:0000256" key="1">
    <source>
        <dbReference type="ARBA" id="ARBA00008571"/>
    </source>
</evidence>
<name>A0A6I4M308_9SPHN</name>
<dbReference type="EMBL" id="SDWJ01000001">
    <property type="protein sequence ID" value="MVZ96695.1"/>
    <property type="molecule type" value="Genomic_DNA"/>
</dbReference>
<dbReference type="InterPro" id="IPR005631">
    <property type="entry name" value="SDH"/>
</dbReference>
<dbReference type="OrthoDB" id="9807264at2"/>
<comment type="similarity">
    <text evidence="1">Belongs to the SdhE FAD assembly factor family.</text>
</comment>
<dbReference type="Pfam" id="PF03937">
    <property type="entry name" value="Sdh5"/>
    <property type="match status" value="1"/>
</dbReference>
<comment type="caution">
    <text evidence="4">The sequence shown here is derived from an EMBL/GenBank/DDBJ whole genome shotgun (WGS) entry which is preliminary data.</text>
</comment>
<dbReference type="InterPro" id="IPR036714">
    <property type="entry name" value="SDH_sf"/>
</dbReference>
<dbReference type="AlphaFoldDB" id="A0A6I4M308"/>
<organism evidence="4 5">
    <name type="scientific">Sphingorhabdus profundilacus</name>
    <dbReference type="NCBI Taxonomy" id="2509718"/>
    <lineage>
        <taxon>Bacteria</taxon>
        <taxon>Pseudomonadati</taxon>
        <taxon>Pseudomonadota</taxon>
        <taxon>Alphaproteobacteria</taxon>
        <taxon>Sphingomonadales</taxon>
        <taxon>Sphingomonadaceae</taxon>
        <taxon>Sphingorhabdus</taxon>
    </lineage>
</organism>